<keyword evidence="2" id="KW-1185">Reference proteome</keyword>
<name>A0ABR3L915_9TELE</name>
<gene>
    <name evidence="1" type="ORF">QQF64_021507</name>
</gene>
<reference evidence="1 2" key="1">
    <citation type="submission" date="2023-09" db="EMBL/GenBank/DDBJ databases">
        <authorList>
            <person name="Wang M."/>
        </authorList>
    </citation>
    <scope>NUCLEOTIDE SEQUENCE [LARGE SCALE GENOMIC DNA]</scope>
    <source>
        <strain evidence="1">GT-2023</strain>
        <tissue evidence="1">Liver</tissue>
    </source>
</reference>
<protein>
    <submittedName>
        <fullName evidence="1">Uncharacterized protein</fullName>
    </submittedName>
</protein>
<comment type="caution">
    <text evidence="1">The sequence shown here is derived from an EMBL/GenBank/DDBJ whole genome shotgun (WGS) entry which is preliminary data.</text>
</comment>
<sequence>MSPDGSVPKHVCSVLREGFSLWYLLTVCFSAVDVCELWPVGPAGVVWRSSLLRLAVTSHRVRTHERRASRGTSRRRVTLGPLSPSDAAIYIMQGCPHFFM</sequence>
<accession>A0ABR3L915</accession>
<evidence type="ECO:0000313" key="1">
    <source>
        <dbReference type="EMBL" id="KAL1248189.1"/>
    </source>
</evidence>
<dbReference type="Proteomes" id="UP001558613">
    <property type="component" value="Unassembled WGS sequence"/>
</dbReference>
<proteinExistence type="predicted"/>
<organism evidence="1 2">
    <name type="scientific">Cirrhinus molitorella</name>
    <name type="common">mud carp</name>
    <dbReference type="NCBI Taxonomy" id="172907"/>
    <lineage>
        <taxon>Eukaryota</taxon>
        <taxon>Metazoa</taxon>
        <taxon>Chordata</taxon>
        <taxon>Craniata</taxon>
        <taxon>Vertebrata</taxon>
        <taxon>Euteleostomi</taxon>
        <taxon>Actinopterygii</taxon>
        <taxon>Neopterygii</taxon>
        <taxon>Teleostei</taxon>
        <taxon>Ostariophysi</taxon>
        <taxon>Cypriniformes</taxon>
        <taxon>Cyprinidae</taxon>
        <taxon>Labeoninae</taxon>
        <taxon>Labeonini</taxon>
        <taxon>Cirrhinus</taxon>
    </lineage>
</organism>
<dbReference type="EMBL" id="JAYMGO010000024">
    <property type="protein sequence ID" value="KAL1248189.1"/>
    <property type="molecule type" value="Genomic_DNA"/>
</dbReference>
<evidence type="ECO:0000313" key="2">
    <source>
        <dbReference type="Proteomes" id="UP001558613"/>
    </source>
</evidence>